<keyword evidence="6 9" id="KW-0472">Membrane</keyword>
<feature type="region of interest" description="Disordered" evidence="8">
    <location>
        <begin position="198"/>
        <end position="219"/>
    </location>
</feature>
<dbReference type="OMA" id="YIANANV"/>
<accession>F4PXY8</accession>
<dbReference type="NCBIfam" id="TIGR01376">
    <property type="entry name" value="POMP_repeat"/>
    <property type="match status" value="1"/>
</dbReference>
<dbReference type="OrthoDB" id="21116at2759"/>
<dbReference type="EMBL" id="GL883014">
    <property type="protein sequence ID" value="EGG19648.1"/>
    <property type="molecule type" value="Genomic_DNA"/>
</dbReference>
<evidence type="ECO:0000256" key="9">
    <source>
        <dbReference type="SAM" id="Phobius"/>
    </source>
</evidence>
<keyword evidence="7" id="KW-0998">Cell outer membrane</keyword>
<dbReference type="AlphaFoldDB" id="F4PXY8"/>
<sequence>MKFIYILLFINIICSLYTFSNCEILNITQSGKSLSIYFAPASNMLWFENSIKYLGMTTNIQPYCTQGSSPMICNLPAVPLVLLVDTSQATKTIYVDCSKGSNNPATCGTSIDNACSSLWLALNTTTVNDTDIAMLLAPGTYSGKYNTGLLIYNISVSFSPIPTIPNNTVIISNDNNDDTYKMAIQPFIIIPPPPSSTNITNNNNTGINGSSTSSSSDATNGLNDTSTTIIINSIQFNLDQLVSGNGSLIDALIAPTNVTSSVVSIEINDCYIANANVGQYGGAISIQSFLPTNSTPPASYGLSSVLLNGSIFSNCSSQASGGAVYITLANTLVESFGSTFHNNSAYNGSAIFLEWGTLTMNDTTVYDHTSLDFNLTTYKPNTKYLYGGGAIYLYLSQSNITASTFTNNNHLNGGAILSVGNATATTYQPISISNCTFTSNNALVSGGAISSTLSSNISITAVSFSNNSAVGSGGSLFTESVSSISIDQSQFQFDHALYGGSICLNETTGATVTRSNITNNNNHTILQGAGILVSESTVTVNFTAITGNYADMGASIYCSKTVLLLSNNSYANNTDAATTKNQVFNLFCGTQACTITNLDISPTTHKCRTIEVITPKRLPPGVIIGIVIGCVLGSFLIFLIIVMVIRNRSFSKSLKPLLKKDEDNNESIPNNDIDEE</sequence>
<protein>
    <recommendedName>
        <fullName evidence="13">Pectin lyase-like family protein</fullName>
    </recommendedName>
</protein>
<organism evidence="11 12">
    <name type="scientific">Cavenderia fasciculata</name>
    <name type="common">Slime mold</name>
    <name type="synonym">Dictyostelium fasciculatum</name>
    <dbReference type="NCBI Taxonomy" id="261658"/>
    <lineage>
        <taxon>Eukaryota</taxon>
        <taxon>Amoebozoa</taxon>
        <taxon>Evosea</taxon>
        <taxon>Eumycetozoa</taxon>
        <taxon>Dictyostelia</taxon>
        <taxon>Acytosteliales</taxon>
        <taxon>Cavenderiaceae</taxon>
        <taxon>Cavenderia</taxon>
    </lineage>
</organism>
<dbReference type="PANTHER" id="PTHR11319">
    <property type="entry name" value="G PROTEIN-COUPLED RECEPTOR-RELATED"/>
    <property type="match status" value="1"/>
</dbReference>
<evidence type="ECO:0000256" key="5">
    <source>
        <dbReference type="ARBA" id="ARBA00022729"/>
    </source>
</evidence>
<dbReference type="InterPro" id="IPR003368">
    <property type="entry name" value="POMP_repeat"/>
</dbReference>
<feature type="transmembrane region" description="Helical" evidence="9">
    <location>
        <begin position="622"/>
        <end position="645"/>
    </location>
</feature>
<dbReference type="InterPro" id="IPR011050">
    <property type="entry name" value="Pectin_lyase_fold/virulence"/>
</dbReference>
<evidence type="ECO:0000256" key="3">
    <source>
        <dbReference type="ARBA" id="ARBA00004613"/>
    </source>
</evidence>
<evidence type="ECO:0000313" key="11">
    <source>
        <dbReference type="EMBL" id="EGG19648.1"/>
    </source>
</evidence>
<evidence type="ECO:0000256" key="7">
    <source>
        <dbReference type="ARBA" id="ARBA00023237"/>
    </source>
</evidence>
<evidence type="ECO:0000256" key="2">
    <source>
        <dbReference type="ARBA" id="ARBA00004442"/>
    </source>
</evidence>
<keyword evidence="9" id="KW-0812">Transmembrane</keyword>
<evidence type="ECO:0000313" key="12">
    <source>
        <dbReference type="Proteomes" id="UP000007797"/>
    </source>
</evidence>
<keyword evidence="4" id="KW-0964">Secreted</keyword>
<evidence type="ECO:0000256" key="4">
    <source>
        <dbReference type="ARBA" id="ARBA00022525"/>
    </source>
</evidence>
<dbReference type="RefSeq" id="XP_004357942.1">
    <property type="nucleotide sequence ID" value="XM_004357885.1"/>
</dbReference>
<reference evidence="12" key="1">
    <citation type="journal article" date="2011" name="Genome Res.">
        <title>Phylogeny-wide analysis of social amoeba genomes highlights ancient origins for complex intercellular communication.</title>
        <authorList>
            <person name="Heidel A.J."/>
            <person name="Lawal H.M."/>
            <person name="Felder M."/>
            <person name="Schilde C."/>
            <person name="Helps N.R."/>
            <person name="Tunggal B."/>
            <person name="Rivero F."/>
            <person name="John U."/>
            <person name="Schleicher M."/>
            <person name="Eichinger L."/>
            <person name="Platzer M."/>
            <person name="Noegel A.A."/>
            <person name="Schaap P."/>
            <person name="Gloeckner G."/>
        </authorList>
    </citation>
    <scope>NUCLEOTIDE SEQUENCE [LARGE SCALE GENOMIC DNA]</scope>
    <source>
        <strain evidence="12">SH3</strain>
    </source>
</reference>
<feature type="compositionally biased region" description="Low complexity" evidence="8">
    <location>
        <begin position="198"/>
        <end position="216"/>
    </location>
</feature>
<evidence type="ECO:0008006" key="13">
    <source>
        <dbReference type="Google" id="ProtNLM"/>
    </source>
</evidence>
<feature type="chain" id="PRO_5003313489" description="Pectin lyase-like family protein" evidence="10">
    <location>
        <begin position="23"/>
        <end position="676"/>
    </location>
</feature>
<comment type="subcellular location">
    <subcellularLocation>
        <location evidence="1">Cell envelope</location>
    </subcellularLocation>
    <subcellularLocation>
        <location evidence="2">Cell outer membrane</location>
    </subcellularLocation>
    <subcellularLocation>
        <location evidence="3">Secreted</location>
    </subcellularLocation>
</comment>
<dbReference type="SUPFAM" id="SSF51126">
    <property type="entry name" value="Pectin lyase-like"/>
    <property type="match status" value="1"/>
</dbReference>
<dbReference type="PANTHER" id="PTHR11319:SF35">
    <property type="entry name" value="OUTER MEMBRANE PROTEIN PMPC-RELATED"/>
    <property type="match status" value="1"/>
</dbReference>
<dbReference type="Proteomes" id="UP000007797">
    <property type="component" value="Unassembled WGS sequence"/>
</dbReference>
<name>F4PXY8_CACFS</name>
<dbReference type="GO" id="GO:0005576">
    <property type="term" value="C:extracellular region"/>
    <property type="evidence" value="ECO:0007669"/>
    <property type="project" value="UniProtKB-SubCell"/>
</dbReference>
<proteinExistence type="predicted"/>
<evidence type="ECO:0000256" key="8">
    <source>
        <dbReference type="SAM" id="MobiDB-lite"/>
    </source>
</evidence>
<evidence type="ECO:0000256" key="1">
    <source>
        <dbReference type="ARBA" id="ARBA00004196"/>
    </source>
</evidence>
<dbReference type="GeneID" id="14871785"/>
<keyword evidence="12" id="KW-1185">Reference proteome</keyword>
<dbReference type="KEGG" id="dfa:DFA_00226"/>
<gene>
    <name evidence="11" type="ORF">DFA_00226</name>
</gene>
<feature type="signal peptide" evidence="10">
    <location>
        <begin position="1"/>
        <end position="22"/>
    </location>
</feature>
<evidence type="ECO:0000256" key="10">
    <source>
        <dbReference type="SAM" id="SignalP"/>
    </source>
</evidence>
<evidence type="ECO:0000256" key="6">
    <source>
        <dbReference type="ARBA" id="ARBA00023136"/>
    </source>
</evidence>
<keyword evidence="9" id="KW-1133">Transmembrane helix</keyword>
<keyword evidence="5 10" id="KW-0732">Signal</keyword>